<dbReference type="Gene3D" id="3.40.50.720">
    <property type="entry name" value="NAD(P)-binding Rossmann-like Domain"/>
    <property type="match status" value="1"/>
</dbReference>
<proteinExistence type="predicted"/>
<gene>
    <name evidence="3" type="ORF">HDF22_003330</name>
    <name evidence="2" type="ORF">HDF23_005332</name>
</gene>
<dbReference type="Gene3D" id="3.90.180.10">
    <property type="entry name" value="Medium-chain alcohol dehydrogenases, catalytic domain"/>
    <property type="match status" value="1"/>
</dbReference>
<evidence type="ECO:0000313" key="2">
    <source>
        <dbReference type="EMBL" id="MBB6112557.1"/>
    </source>
</evidence>
<dbReference type="SUPFAM" id="SSF51735">
    <property type="entry name" value="NAD(P)-binding Rossmann-fold domains"/>
    <property type="match status" value="1"/>
</dbReference>
<dbReference type="InterPro" id="IPR052711">
    <property type="entry name" value="Zinc_ADH-like"/>
</dbReference>
<dbReference type="InterPro" id="IPR020843">
    <property type="entry name" value="ER"/>
</dbReference>
<dbReference type="STRING" id="354630.SAMN05421821_11993"/>
<dbReference type="InterPro" id="IPR011032">
    <property type="entry name" value="GroES-like_sf"/>
</dbReference>
<dbReference type="EMBL" id="JACHCB010000019">
    <property type="protein sequence ID" value="MBB6112557.1"/>
    <property type="molecule type" value="Genomic_DNA"/>
</dbReference>
<dbReference type="InterPro" id="IPR013149">
    <property type="entry name" value="ADH-like_C"/>
</dbReference>
<sequence>MKTIQIKRFGVDNLELVDIPLPIIKPNEVLVRITAAALQYLDLQVINGLIDPKLPLPHTPVSEGAGIVEKVGKEVTKWKTGDRVLINFIQKWLAGKTNNEANSLRIGLQIPGTLAEYMAVPEYGLVASPPNLTDEEASTLPVSGLTAWTNLVSNADVKAGQTVLIQGSGSVSLFALQIANTLGVKIIASTGDDKKFDKLKALGAHETFNYKKHKEWSKEVKRLNGGKGVDFTIDVGGSSTISQSILSCREHGYVAVIGFLTGGNFEFDAHNLIMNYIRLQGYSVGSRVDLENLVSAVEVNNIKPIIDTVYPLSKTREAFKYLETGKSLGKVIIKL</sequence>
<dbReference type="EMBL" id="JACHCA010000008">
    <property type="protein sequence ID" value="MBB6129205.1"/>
    <property type="molecule type" value="Genomic_DNA"/>
</dbReference>
<dbReference type="OrthoDB" id="648910at2"/>
<name>A0A1N7FRX1_9SPHI</name>
<keyword evidence="4" id="KW-1185">Reference proteome</keyword>
<protein>
    <submittedName>
        <fullName evidence="3">NADPH:quinone reductase-like Zn-dependent oxidoreductase</fullName>
    </submittedName>
</protein>
<dbReference type="AlphaFoldDB" id="A0A1N7FRX1"/>
<dbReference type="Proteomes" id="UP000548326">
    <property type="component" value="Unassembled WGS sequence"/>
</dbReference>
<reference evidence="4 5" key="1">
    <citation type="submission" date="2020-08" db="EMBL/GenBank/DDBJ databases">
        <title>Genomic Encyclopedia of Type Strains, Phase IV (KMG-V): Genome sequencing to study the core and pangenomes of soil and plant-associated prokaryotes.</title>
        <authorList>
            <person name="Whitman W."/>
        </authorList>
    </citation>
    <scope>NUCLEOTIDE SEQUENCE [LARGE SCALE GENOMIC DNA]</scope>
    <source>
        <strain evidence="2 4">ANJLi2</strain>
        <strain evidence="3 5">MP601</strain>
    </source>
</reference>
<evidence type="ECO:0000313" key="4">
    <source>
        <dbReference type="Proteomes" id="UP000541583"/>
    </source>
</evidence>
<comment type="caution">
    <text evidence="3">The sequence shown here is derived from an EMBL/GenBank/DDBJ whole genome shotgun (WGS) entry which is preliminary data.</text>
</comment>
<dbReference type="SUPFAM" id="SSF50129">
    <property type="entry name" value="GroES-like"/>
    <property type="match status" value="1"/>
</dbReference>
<dbReference type="Proteomes" id="UP000541583">
    <property type="component" value="Unassembled WGS sequence"/>
</dbReference>
<accession>A0A1N7FRX1</accession>
<dbReference type="Pfam" id="PF08240">
    <property type="entry name" value="ADH_N"/>
    <property type="match status" value="1"/>
</dbReference>
<dbReference type="PANTHER" id="PTHR45033">
    <property type="match status" value="1"/>
</dbReference>
<dbReference type="Pfam" id="PF00107">
    <property type="entry name" value="ADH_zinc_N"/>
    <property type="match status" value="1"/>
</dbReference>
<dbReference type="GO" id="GO:0016491">
    <property type="term" value="F:oxidoreductase activity"/>
    <property type="evidence" value="ECO:0007669"/>
    <property type="project" value="InterPro"/>
</dbReference>
<dbReference type="SMART" id="SM00829">
    <property type="entry name" value="PKS_ER"/>
    <property type="match status" value="1"/>
</dbReference>
<organism evidence="3 5">
    <name type="scientific">Mucilaginibacter lappiensis</name>
    <dbReference type="NCBI Taxonomy" id="354630"/>
    <lineage>
        <taxon>Bacteria</taxon>
        <taxon>Pseudomonadati</taxon>
        <taxon>Bacteroidota</taxon>
        <taxon>Sphingobacteriia</taxon>
        <taxon>Sphingobacteriales</taxon>
        <taxon>Sphingobacteriaceae</taxon>
        <taxon>Mucilaginibacter</taxon>
    </lineage>
</organism>
<dbReference type="CDD" id="cd08276">
    <property type="entry name" value="MDR7"/>
    <property type="match status" value="1"/>
</dbReference>
<feature type="domain" description="Enoyl reductase (ER)" evidence="1">
    <location>
        <begin position="10"/>
        <end position="333"/>
    </location>
</feature>
<dbReference type="RefSeq" id="WP_076377989.1">
    <property type="nucleotide sequence ID" value="NZ_FTMG01000019.1"/>
</dbReference>
<dbReference type="InterPro" id="IPR013154">
    <property type="entry name" value="ADH-like_N"/>
</dbReference>
<evidence type="ECO:0000259" key="1">
    <source>
        <dbReference type="SMART" id="SM00829"/>
    </source>
</evidence>
<evidence type="ECO:0000313" key="5">
    <source>
        <dbReference type="Proteomes" id="UP000548326"/>
    </source>
</evidence>
<dbReference type="InterPro" id="IPR036291">
    <property type="entry name" value="NAD(P)-bd_dom_sf"/>
</dbReference>
<dbReference type="PANTHER" id="PTHR45033:SF2">
    <property type="entry name" value="ZINC-TYPE ALCOHOL DEHYDROGENASE-LIKE PROTEIN C1773.06C"/>
    <property type="match status" value="1"/>
</dbReference>
<evidence type="ECO:0000313" key="3">
    <source>
        <dbReference type="EMBL" id="MBB6129205.1"/>
    </source>
</evidence>